<gene>
    <name evidence="1" type="primary">Acey_s0178.g694</name>
    <name evidence="1" type="ORF">Y032_0178g694</name>
</gene>
<dbReference type="AlphaFoldDB" id="A0A016SU29"/>
<sequence>MRIEPLMNPLSSPNSCGAYGRSHGRGQVARTRYFWEHILRSLILFVEVPSSTTLQDGRYLSYVLREIQCVYFGVACERTACHDAWRTGGSAPADNRLNIDRQLAPWQWCACTPARNIHTIHGTETLHFTLTPPICSLKFEARKRISLQFYPYHCQQELLEIFPLGKNPETGPRMGHLTRDMMYMSFGFENGAVRKV</sequence>
<organism evidence="1 2">
    <name type="scientific">Ancylostoma ceylanicum</name>
    <dbReference type="NCBI Taxonomy" id="53326"/>
    <lineage>
        <taxon>Eukaryota</taxon>
        <taxon>Metazoa</taxon>
        <taxon>Ecdysozoa</taxon>
        <taxon>Nematoda</taxon>
        <taxon>Chromadorea</taxon>
        <taxon>Rhabditida</taxon>
        <taxon>Rhabditina</taxon>
        <taxon>Rhabditomorpha</taxon>
        <taxon>Strongyloidea</taxon>
        <taxon>Ancylostomatidae</taxon>
        <taxon>Ancylostomatinae</taxon>
        <taxon>Ancylostoma</taxon>
    </lineage>
</organism>
<name>A0A016SU29_9BILA</name>
<keyword evidence="2" id="KW-1185">Reference proteome</keyword>
<dbReference type="EMBL" id="JARK01001514">
    <property type="protein sequence ID" value="EYB93887.1"/>
    <property type="molecule type" value="Genomic_DNA"/>
</dbReference>
<comment type="caution">
    <text evidence="1">The sequence shown here is derived from an EMBL/GenBank/DDBJ whole genome shotgun (WGS) entry which is preliminary data.</text>
</comment>
<dbReference type="Proteomes" id="UP000024635">
    <property type="component" value="Unassembled WGS sequence"/>
</dbReference>
<reference evidence="2" key="1">
    <citation type="journal article" date="2015" name="Nat. Genet.">
        <title>The genome and transcriptome of the zoonotic hookworm Ancylostoma ceylanicum identify infection-specific gene families.</title>
        <authorList>
            <person name="Schwarz E.M."/>
            <person name="Hu Y."/>
            <person name="Antoshechkin I."/>
            <person name="Miller M.M."/>
            <person name="Sternberg P.W."/>
            <person name="Aroian R.V."/>
        </authorList>
    </citation>
    <scope>NUCLEOTIDE SEQUENCE</scope>
    <source>
        <strain evidence="2">HY135</strain>
    </source>
</reference>
<evidence type="ECO:0000313" key="2">
    <source>
        <dbReference type="Proteomes" id="UP000024635"/>
    </source>
</evidence>
<proteinExistence type="predicted"/>
<accession>A0A016SU29</accession>
<evidence type="ECO:0000313" key="1">
    <source>
        <dbReference type="EMBL" id="EYB93887.1"/>
    </source>
</evidence>
<protein>
    <submittedName>
        <fullName evidence="1">Uncharacterized protein</fullName>
    </submittedName>
</protein>